<accession>A0A2C5X2D1</accession>
<feature type="region of interest" description="Disordered" evidence="1">
    <location>
        <begin position="651"/>
        <end position="712"/>
    </location>
</feature>
<organism evidence="2 3">
    <name type="scientific">Ceratocystis fimbriata CBS 114723</name>
    <dbReference type="NCBI Taxonomy" id="1035309"/>
    <lineage>
        <taxon>Eukaryota</taxon>
        <taxon>Fungi</taxon>
        <taxon>Dikarya</taxon>
        <taxon>Ascomycota</taxon>
        <taxon>Pezizomycotina</taxon>
        <taxon>Sordariomycetes</taxon>
        <taxon>Hypocreomycetidae</taxon>
        <taxon>Microascales</taxon>
        <taxon>Ceratocystidaceae</taxon>
        <taxon>Ceratocystis</taxon>
    </lineage>
</organism>
<evidence type="ECO:0000256" key="1">
    <source>
        <dbReference type="SAM" id="MobiDB-lite"/>
    </source>
</evidence>
<reference evidence="2 3" key="1">
    <citation type="journal article" date="2013" name="Fungal Biol.">
        <title>Analysis of microsatellite markers in the genome of the plant pathogen Ceratocystis fimbriata.</title>
        <authorList>
            <person name="Simpson M.C."/>
            <person name="Wilken P.M."/>
            <person name="Coetzee M.P."/>
            <person name="Wingfield M.J."/>
            <person name="Wingfield B.D."/>
        </authorList>
    </citation>
    <scope>NUCLEOTIDE SEQUENCE [LARGE SCALE GENOMIC DNA]</scope>
    <source>
        <strain evidence="2 3">CBS 114723</strain>
    </source>
</reference>
<feature type="compositionally biased region" description="Polar residues" evidence="1">
    <location>
        <begin position="623"/>
        <end position="638"/>
    </location>
</feature>
<feature type="region of interest" description="Disordered" evidence="1">
    <location>
        <begin position="204"/>
        <end position="232"/>
    </location>
</feature>
<evidence type="ECO:0000313" key="2">
    <source>
        <dbReference type="EMBL" id="PHH52132.1"/>
    </source>
</evidence>
<feature type="region of interest" description="Disordered" evidence="1">
    <location>
        <begin position="50"/>
        <end position="92"/>
    </location>
</feature>
<feature type="compositionally biased region" description="Polar residues" evidence="1">
    <location>
        <begin position="466"/>
        <end position="483"/>
    </location>
</feature>
<name>A0A2C5X2D1_9PEZI</name>
<dbReference type="OrthoDB" id="5426563at2759"/>
<feature type="compositionally biased region" description="Polar residues" evidence="1">
    <location>
        <begin position="217"/>
        <end position="232"/>
    </location>
</feature>
<sequence length="712" mass="77335">MNWTEGNLARHARPQQRHSSDVKQKKHFAKLRAGMTSGIAELSPKSFNFLPVSSRPLDLPPPPPPLHSSTASPPRARINASGRGPKPSMATASSTIMSNAALKRRNCASGVVEAPDINDRRKRLLLSSDWVGVGRLSTDSQHAKSQFPRASLDSESSRRQDQSALPHKSPFFVESKRRSRSPVHHFGLVSDVGEPRVHIGNQSLRGTSLYSDPHHSFQYSPPSDISNEWPSYSSHAPTDCQLSSSRWSSPEPPQCYVESSPIPVHQPLPQRHPKLYEAHINEEIPENASSSAATMGKSLSSSVCSDPDVIGEWKAFLGFSNPSGHFYSTESVSQHEECIYESVESDEPIQLEQQNHQSHNPLIAASGTPSIAIATPRIVDETEPFVLSSDPDSSILSSPAWISPALEPQQYPSIADGASALLEQERDEIRTVRLSFSGVIHQSGSPRKSWSTSARAKLQHVQNSVESMHIQPQSQVDAPQSKTPVDEVQEIPPASAEQQQDDTCSEDGWMAFVFGGKNCDRKDEDALEEAVKQTSRDLMNLGSMDSDAANRGTPQPAMSAESWECGVYRHFSPSTSATDLAQAPESLPSTSDRLQISLLQSEAPWKDSADTISAAMPSDDVSTHAQQGSPNGLAKTTSSFRFSHPKLFVGRLSSAPNTASKVQVGGSGPSAGDGGGKDHKRRRVGSAKRAKSTDGRPDIRSLPNFEDDPIEE</sequence>
<feature type="region of interest" description="Disordered" evidence="1">
    <location>
        <begin position="612"/>
        <end position="638"/>
    </location>
</feature>
<protein>
    <submittedName>
        <fullName evidence="2">Uncharacterized protein</fullName>
    </submittedName>
</protein>
<feature type="compositionally biased region" description="Basic residues" evidence="1">
    <location>
        <begin position="678"/>
        <end position="690"/>
    </location>
</feature>
<proteinExistence type="predicted"/>
<dbReference type="EMBL" id="APWK03000075">
    <property type="protein sequence ID" value="PHH52132.1"/>
    <property type="molecule type" value="Genomic_DNA"/>
</dbReference>
<keyword evidence="3" id="KW-1185">Reference proteome</keyword>
<comment type="caution">
    <text evidence="2">The sequence shown here is derived from an EMBL/GenBank/DDBJ whole genome shotgun (WGS) entry which is preliminary data.</text>
</comment>
<feature type="compositionally biased region" description="Gly residues" evidence="1">
    <location>
        <begin position="665"/>
        <end position="674"/>
    </location>
</feature>
<dbReference type="AlphaFoldDB" id="A0A2C5X2D1"/>
<feature type="region of interest" description="Disordered" evidence="1">
    <location>
        <begin position="137"/>
        <end position="176"/>
    </location>
</feature>
<dbReference type="Proteomes" id="UP000222788">
    <property type="component" value="Unassembled WGS sequence"/>
</dbReference>
<gene>
    <name evidence="2" type="ORF">CFIMG_003651RA</name>
</gene>
<feature type="region of interest" description="Disordered" evidence="1">
    <location>
        <begin position="466"/>
        <end position="503"/>
    </location>
</feature>
<evidence type="ECO:0000313" key="3">
    <source>
        <dbReference type="Proteomes" id="UP000222788"/>
    </source>
</evidence>
<reference evidence="2 3" key="2">
    <citation type="journal article" date="2013" name="IMA Fungus">
        <title>IMA Genome-F 1: Ceratocystis fimbriata: Draft nuclear genome sequence for the plant pathogen, Ceratocystis fimbriata.</title>
        <authorList>
            <person name="Wilken P.M."/>
            <person name="Steenkamp E.T."/>
            <person name="Wingfield M.J."/>
            <person name="de Beer Z.W."/>
            <person name="Wingfield B.D."/>
        </authorList>
    </citation>
    <scope>NUCLEOTIDE SEQUENCE [LARGE SCALE GENOMIC DNA]</scope>
    <source>
        <strain evidence="2 3">CBS 114723</strain>
    </source>
</reference>
<feature type="region of interest" description="Disordered" evidence="1">
    <location>
        <begin position="1"/>
        <end position="27"/>
    </location>
</feature>